<dbReference type="AlphaFoldDB" id="A0A0B2VU45"/>
<reference evidence="2 3" key="1">
    <citation type="submission" date="2014-11" db="EMBL/GenBank/DDBJ databases">
        <title>Genetic blueprint of the zoonotic pathogen Toxocara canis.</title>
        <authorList>
            <person name="Zhu X.-Q."/>
            <person name="Korhonen P.K."/>
            <person name="Cai H."/>
            <person name="Young N.D."/>
            <person name="Nejsum P."/>
            <person name="von Samson-Himmelstjerna G."/>
            <person name="Boag P.R."/>
            <person name="Tan P."/>
            <person name="Li Q."/>
            <person name="Min J."/>
            <person name="Yang Y."/>
            <person name="Wang X."/>
            <person name="Fang X."/>
            <person name="Hall R.S."/>
            <person name="Hofmann A."/>
            <person name="Sternberg P.W."/>
            <person name="Jex A.R."/>
            <person name="Gasser R.B."/>
        </authorList>
    </citation>
    <scope>NUCLEOTIDE SEQUENCE [LARGE SCALE GENOMIC DNA]</scope>
    <source>
        <strain evidence="2">PN_DK_2014</strain>
    </source>
</reference>
<feature type="signal peptide" evidence="1">
    <location>
        <begin position="1"/>
        <end position="18"/>
    </location>
</feature>
<dbReference type="OrthoDB" id="10578887at2759"/>
<evidence type="ECO:0000313" key="2">
    <source>
        <dbReference type="EMBL" id="KHN85193.1"/>
    </source>
</evidence>
<sequence length="128" mass="14804">MNTHGLFSSIIVLYTVSALPQPSRQLSARDTEVLQEIFDSARNGAEKAEIVSRMNAFLKQTMHLPINEMNRKDGMRTVRVYNVRRIGPPFNEFLRREQRQELMEVIKQARTSGASQKVFARIFEVVKH</sequence>
<keyword evidence="1" id="KW-0732">Signal</keyword>
<keyword evidence="3" id="KW-1185">Reference proteome</keyword>
<comment type="caution">
    <text evidence="2">The sequence shown here is derived from an EMBL/GenBank/DDBJ whole genome shotgun (WGS) entry which is preliminary data.</text>
</comment>
<dbReference type="Proteomes" id="UP000031036">
    <property type="component" value="Unassembled WGS sequence"/>
</dbReference>
<accession>A0A0B2VU45</accession>
<gene>
    <name evidence="2" type="ORF">Tcan_04134</name>
</gene>
<protein>
    <submittedName>
        <fullName evidence="2">Uncharacterized protein</fullName>
    </submittedName>
</protein>
<dbReference type="EMBL" id="JPKZ01000843">
    <property type="protein sequence ID" value="KHN85193.1"/>
    <property type="molecule type" value="Genomic_DNA"/>
</dbReference>
<evidence type="ECO:0000256" key="1">
    <source>
        <dbReference type="SAM" id="SignalP"/>
    </source>
</evidence>
<feature type="chain" id="PRO_5002095591" evidence="1">
    <location>
        <begin position="19"/>
        <end position="128"/>
    </location>
</feature>
<proteinExistence type="predicted"/>
<evidence type="ECO:0000313" key="3">
    <source>
        <dbReference type="Proteomes" id="UP000031036"/>
    </source>
</evidence>
<organism evidence="2 3">
    <name type="scientific">Toxocara canis</name>
    <name type="common">Canine roundworm</name>
    <dbReference type="NCBI Taxonomy" id="6265"/>
    <lineage>
        <taxon>Eukaryota</taxon>
        <taxon>Metazoa</taxon>
        <taxon>Ecdysozoa</taxon>
        <taxon>Nematoda</taxon>
        <taxon>Chromadorea</taxon>
        <taxon>Rhabditida</taxon>
        <taxon>Spirurina</taxon>
        <taxon>Ascaridomorpha</taxon>
        <taxon>Ascaridoidea</taxon>
        <taxon>Toxocaridae</taxon>
        <taxon>Toxocara</taxon>
    </lineage>
</organism>
<name>A0A0B2VU45_TOXCA</name>